<keyword evidence="3" id="KW-1185">Reference proteome</keyword>
<feature type="compositionally biased region" description="Low complexity" evidence="1">
    <location>
        <begin position="1"/>
        <end position="23"/>
    </location>
</feature>
<protein>
    <submittedName>
        <fullName evidence="2">Uncharacterized protein</fullName>
    </submittedName>
</protein>
<evidence type="ECO:0000256" key="1">
    <source>
        <dbReference type="SAM" id="MobiDB-lite"/>
    </source>
</evidence>
<dbReference type="AlphaFoldDB" id="A0A1B7TJY5"/>
<feature type="compositionally biased region" description="Acidic residues" evidence="1">
    <location>
        <begin position="366"/>
        <end position="393"/>
    </location>
</feature>
<dbReference type="Proteomes" id="UP000092321">
    <property type="component" value="Unassembled WGS sequence"/>
</dbReference>
<name>A0A1B7TJY5_9ASCO</name>
<reference evidence="3" key="1">
    <citation type="journal article" date="2016" name="Proc. Natl. Acad. Sci. U.S.A.">
        <title>Comparative genomics of biotechnologically important yeasts.</title>
        <authorList>
            <person name="Riley R."/>
            <person name="Haridas S."/>
            <person name="Wolfe K.H."/>
            <person name="Lopes M.R."/>
            <person name="Hittinger C.T."/>
            <person name="Goeker M."/>
            <person name="Salamov A.A."/>
            <person name="Wisecaver J.H."/>
            <person name="Long T.M."/>
            <person name="Calvey C.H."/>
            <person name="Aerts A.L."/>
            <person name="Barry K.W."/>
            <person name="Choi C."/>
            <person name="Clum A."/>
            <person name="Coughlan A.Y."/>
            <person name="Deshpande S."/>
            <person name="Douglass A.P."/>
            <person name="Hanson S.J."/>
            <person name="Klenk H.-P."/>
            <person name="LaButti K.M."/>
            <person name="Lapidus A."/>
            <person name="Lindquist E.A."/>
            <person name="Lipzen A.M."/>
            <person name="Meier-Kolthoff J.P."/>
            <person name="Ohm R.A."/>
            <person name="Otillar R.P."/>
            <person name="Pangilinan J.L."/>
            <person name="Peng Y."/>
            <person name="Rokas A."/>
            <person name="Rosa C.A."/>
            <person name="Scheuner C."/>
            <person name="Sibirny A.A."/>
            <person name="Slot J.C."/>
            <person name="Stielow J.B."/>
            <person name="Sun H."/>
            <person name="Kurtzman C.P."/>
            <person name="Blackwell M."/>
            <person name="Grigoriev I.V."/>
            <person name="Jeffries T.W."/>
        </authorList>
    </citation>
    <scope>NUCLEOTIDE SEQUENCE [LARGE SCALE GENOMIC DNA]</scope>
    <source>
        <strain evidence="3">NRRL Y-1626</strain>
    </source>
</reference>
<comment type="caution">
    <text evidence="2">The sequence shown here is derived from an EMBL/GenBank/DDBJ whole genome shotgun (WGS) entry which is preliminary data.</text>
</comment>
<dbReference type="OrthoDB" id="10372484at2759"/>
<accession>A0A1B7TJY5</accession>
<dbReference type="EMBL" id="LXPE01000001">
    <property type="protein sequence ID" value="OBA29046.1"/>
    <property type="molecule type" value="Genomic_DNA"/>
</dbReference>
<sequence length="455" mass="52263">MGNNTNININEVENSSTNNTTNNSKRRRSSKTDSNNFLGKKDNLQKSKYYQNGDNDVKINNNNIKTGSNKKLTTSSSFINSLSQSDSFSKKPRSFGSNDKKKNNKNKNSYNNFNEKSNLSLHSYNIEQIKSTFPTSDDNIIRQNRFTQTKKADKPLQTPTKLLSAPQGKYLYTNFKDDSIYYSTIIKPSTYGKLISMDKKEGKQPFYWPFNENKPCPIKFEYTVSKGKIADPINCFFLSSEEPDAESINFKNCENKDLSIYFLQRILAADYDLIDRIVANLSNVAIHILKQIILSILKGWNIYLVCDIDLIRRCVDVFYKLRGFKMYYLNRPIITIIGFQNNLECKNCYNYAYRVEKERKKNVSVEDVDMASDKVEEDEEEENKTNENDDLDEISSSATTDSDDGDDSTTMDILLSEDNYTGAVEDTDICMDESETFDPRAMALDYLSKIHSTKD</sequence>
<feature type="region of interest" description="Disordered" evidence="1">
    <location>
        <begin position="1"/>
        <end position="114"/>
    </location>
</feature>
<feature type="compositionally biased region" description="Polar residues" evidence="1">
    <location>
        <begin position="66"/>
        <end position="87"/>
    </location>
</feature>
<evidence type="ECO:0000313" key="3">
    <source>
        <dbReference type="Proteomes" id="UP000092321"/>
    </source>
</evidence>
<feature type="compositionally biased region" description="Low complexity" evidence="1">
    <location>
        <begin position="52"/>
        <end position="65"/>
    </location>
</feature>
<proteinExistence type="predicted"/>
<gene>
    <name evidence="2" type="ORF">HANVADRAFT_50990</name>
</gene>
<evidence type="ECO:0000313" key="2">
    <source>
        <dbReference type="EMBL" id="OBA29046.1"/>
    </source>
</evidence>
<feature type="region of interest" description="Disordered" evidence="1">
    <location>
        <begin position="366"/>
        <end position="414"/>
    </location>
</feature>
<organism evidence="2 3">
    <name type="scientific">Hanseniaspora valbyensis NRRL Y-1626</name>
    <dbReference type="NCBI Taxonomy" id="766949"/>
    <lineage>
        <taxon>Eukaryota</taxon>
        <taxon>Fungi</taxon>
        <taxon>Dikarya</taxon>
        <taxon>Ascomycota</taxon>
        <taxon>Saccharomycotina</taxon>
        <taxon>Saccharomycetes</taxon>
        <taxon>Saccharomycodales</taxon>
        <taxon>Saccharomycodaceae</taxon>
        <taxon>Hanseniaspora</taxon>
    </lineage>
</organism>